<keyword evidence="1 4" id="KW-0349">Heme</keyword>
<name>A0ABU0FHT3_9HYPH</name>
<evidence type="ECO:0000256" key="2">
    <source>
        <dbReference type="ARBA" id="ARBA00022723"/>
    </source>
</evidence>
<dbReference type="Gene3D" id="1.10.760.10">
    <property type="entry name" value="Cytochrome c-like domain"/>
    <property type="match status" value="1"/>
</dbReference>
<feature type="compositionally biased region" description="Basic and acidic residues" evidence="5">
    <location>
        <begin position="1"/>
        <end position="11"/>
    </location>
</feature>
<keyword evidence="8" id="KW-1185">Reference proteome</keyword>
<dbReference type="Pfam" id="PF13442">
    <property type="entry name" value="Cytochrome_CBB3"/>
    <property type="match status" value="1"/>
</dbReference>
<dbReference type="SUPFAM" id="SSF46626">
    <property type="entry name" value="Cytochrome c"/>
    <property type="match status" value="1"/>
</dbReference>
<evidence type="ECO:0000256" key="1">
    <source>
        <dbReference type="ARBA" id="ARBA00022617"/>
    </source>
</evidence>
<evidence type="ECO:0000259" key="6">
    <source>
        <dbReference type="PROSITE" id="PS51007"/>
    </source>
</evidence>
<evidence type="ECO:0000256" key="5">
    <source>
        <dbReference type="SAM" id="MobiDB-lite"/>
    </source>
</evidence>
<proteinExistence type="predicted"/>
<evidence type="ECO:0000313" key="8">
    <source>
        <dbReference type="Proteomes" id="UP001237448"/>
    </source>
</evidence>
<comment type="caution">
    <text evidence="7">The sequence shown here is derived from an EMBL/GenBank/DDBJ whole genome shotgun (WGS) entry which is preliminary data.</text>
</comment>
<evidence type="ECO:0000256" key="3">
    <source>
        <dbReference type="ARBA" id="ARBA00023004"/>
    </source>
</evidence>
<keyword evidence="2 4" id="KW-0479">Metal-binding</keyword>
<protein>
    <submittedName>
        <fullName evidence="7">Mono/diheme cytochrome c family protein</fullName>
    </submittedName>
</protein>
<reference evidence="7 8" key="1">
    <citation type="submission" date="2023-07" db="EMBL/GenBank/DDBJ databases">
        <title>Genomic Encyclopedia of Type Strains, Phase IV (KMG-IV): sequencing the most valuable type-strain genomes for metagenomic binning, comparative biology and taxonomic classification.</title>
        <authorList>
            <person name="Goeker M."/>
        </authorList>
    </citation>
    <scope>NUCLEOTIDE SEQUENCE [LARGE SCALE GENOMIC DNA]</scope>
    <source>
        <strain evidence="7 8">DSM 5896</strain>
    </source>
</reference>
<dbReference type="InterPro" id="IPR036909">
    <property type="entry name" value="Cyt_c-like_dom_sf"/>
</dbReference>
<evidence type="ECO:0000256" key="4">
    <source>
        <dbReference type="PROSITE-ProRule" id="PRU00433"/>
    </source>
</evidence>
<dbReference type="InterPro" id="IPR009056">
    <property type="entry name" value="Cyt_c-like_dom"/>
</dbReference>
<dbReference type="PROSITE" id="PS51007">
    <property type="entry name" value="CYTC"/>
    <property type="match status" value="1"/>
</dbReference>
<gene>
    <name evidence="7" type="ORF">J3R73_003863</name>
</gene>
<organism evidence="7 8">
    <name type="scientific">Labrys monachus</name>
    <dbReference type="NCBI Taxonomy" id="217067"/>
    <lineage>
        <taxon>Bacteria</taxon>
        <taxon>Pseudomonadati</taxon>
        <taxon>Pseudomonadota</taxon>
        <taxon>Alphaproteobacteria</taxon>
        <taxon>Hyphomicrobiales</taxon>
        <taxon>Xanthobacteraceae</taxon>
        <taxon>Labrys</taxon>
    </lineage>
</organism>
<sequence>MVIDLGGDRNRVSRSRSNSAGRGTMQASSGRWLVSALLCASVLLGISPLFAAELIVDVGSKKTLTTEELLARPDVTTIQVPDDPAYHRAKTYRAVPLRALLGADGLPADQALQVTGTDGYVTNLPSNLVSAEGKAAVPWVAIEPPGQPWQKTPDGAAIGPFYLVWLDPAASGVTSEQWPYMLASIHAVPVNATKWPQIMVGNEVPADSPIRTGQNFFAAQCMACHRLNGGGDATLGPDLNIPHNPTEYWQPWALKALIRNPGSVRIWPEMKMHGFDASVLKDGDIDTVIAYLGYMAAHRH</sequence>
<keyword evidence="3 4" id="KW-0408">Iron</keyword>
<feature type="region of interest" description="Disordered" evidence="5">
    <location>
        <begin position="1"/>
        <end position="25"/>
    </location>
</feature>
<dbReference type="Proteomes" id="UP001237448">
    <property type="component" value="Unassembled WGS sequence"/>
</dbReference>
<evidence type="ECO:0000313" key="7">
    <source>
        <dbReference type="EMBL" id="MDQ0394071.1"/>
    </source>
</evidence>
<feature type="domain" description="Cytochrome c" evidence="6">
    <location>
        <begin position="208"/>
        <end position="296"/>
    </location>
</feature>
<dbReference type="EMBL" id="JAUSVK010000001">
    <property type="protein sequence ID" value="MDQ0394071.1"/>
    <property type="molecule type" value="Genomic_DNA"/>
</dbReference>
<accession>A0ABU0FHT3</accession>
<dbReference type="RefSeq" id="WP_307430454.1">
    <property type="nucleotide sequence ID" value="NZ_JAUSVK010000001.1"/>
</dbReference>